<evidence type="ECO:0000313" key="3">
    <source>
        <dbReference type="Proteomes" id="UP000252187"/>
    </source>
</evidence>
<dbReference type="EMBL" id="QNTT01000025">
    <property type="protein sequence ID" value="RBA35338.1"/>
    <property type="molecule type" value="Genomic_DNA"/>
</dbReference>
<dbReference type="InterPro" id="IPR013783">
    <property type="entry name" value="Ig-like_fold"/>
</dbReference>
<gene>
    <name evidence="2" type="ORF">DQ226_10385</name>
</gene>
<dbReference type="Proteomes" id="UP000252187">
    <property type="component" value="Unassembled WGS sequence"/>
</dbReference>
<protein>
    <submittedName>
        <fullName evidence="2">Uncharacterized protein</fullName>
    </submittedName>
</protein>
<dbReference type="Gene3D" id="2.60.40.10">
    <property type="entry name" value="Immunoglobulins"/>
    <property type="match status" value="3"/>
</dbReference>
<organism evidence="2 3">
    <name type="scientific">Dietzia maris</name>
    <dbReference type="NCBI Taxonomy" id="37915"/>
    <lineage>
        <taxon>Bacteria</taxon>
        <taxon>Bacillati</taxon>
        <taxon>Actinomycetota</taxon>
        <taxon>Actinomycetes</taxon>
        <taxon>Mycobacteriales</taxon>
        <taxon>Dietziaceae</taxon>
        <taxon>Dietzia</taxon>
    </lineage>
</organism>
<evidence type="ECO:0000313" key="2">
    <source>
        <dbReference type="EMBL" id="RBA35338.1"/>
    </source>
</evidence>
<reference evidence="2 3" key="1">
    <citation type="submission" date="2018-06" db="EMBL/GenBank/DDBJ databases">
        <title>Whole genome sequencing of four bacterial strains from South Shetland trench revealing bio-synthetic gene clusters.</title>
        <authorList>
            <person name="Abdel-Mageed W.M."/>
            <person name="Lehri B."/>
            <person name="Jarmusch S.A."/>
            <person name="Miranda K."/>
            <person name="Goodfellow M."/>
            <person name="Jaspars M."/>
            <person name="Karlyshev A.V."/>
        </authorList>
    </citation>
    <scope>NUCLEOTIDE SEQUENCE [LARGE SCALE GENOMIC DNA]</scope>
    <source>
        <strain evidence="2 3">SST1</strain>
    </source>
</reference>
<name>A0A365P9F9_9ACTN</name>
<proteinExistence type="predicted"/>
<feature type="signal peptide" evidence="1">
    <location>
        <begin position="1"/>
        <end position="34"/>
    </location>
</feature>
<sequence>MPITTRALRFAAAAGATFIMSVGGVAAVAPAAHAQASPVSATVPITHGCKVWGSGAQSATVSPDDVDVTYPETVAPGQTFDVFLQPGAMTSGTDRFARLTYDFALPTNATIIGVSLAGGEQGITTPTSPDALAVVRTNSTGNLDANGSFARIWGGQSGYWGSNSSQYGNNRGIVVESNTAFRLPKVKVTMLAPVGAAGTTISVSPKAVGKTGNDAYSSGSASAIQWIEGSGDRNIFCGSGATPTTLTSTRVEGEAVQLDSTTTMTAGGQVESGTTGTPISAKVTVPGASASTIDDGKVEFYIGETKIGEANPNSTGAASITHDFPALAEGETSKAYQVHAKYAGVPNSIKPSESAPTTFTVVPEILTYFDTATTVSATKGTEAAGNVPVTVTANVRSTPSSTIPGAVKVQFYKDGVAMGEPVAISGGTATVTDSVPAIEEGGTAKDYVYKAVVTETRVPDTKNVYRGSEGRTTLTISPRVFNDITSSVVLFAEQGAAADGNVPVTIKANFTTTPNRNYPTGATAQFYRDGKAVGEPVAITNKTATFTDSVPEGDATYRYQVKYTGATVGDDRFKPVDSSLLTVNIGKGGTTPPTPDDDGGFMGSLRDLFGNMFGSLGS</sequence>
<comment type="caution">
    <text evidence="2">The sequence shown here is derived from an EMBL/GenBank/DDBJ whole genome shotgun (WGS) entry which is preliminary data.</text>
</comment>
<keyword evidence="1" id="KW-0732">Signal</keyword>
<dbReference type="AlphaFoldDB" id="A0A365P9F9"/>
<evidence type="ECO:0000256" key="1">
    <source>
        <dbReference type="SAM" id="SignalP"/>
    </source>
</evidence>
<dbReference type="GO" id="GO:0005975">
    <property type="term" value="P:carbohydrate metabolic process"/>
    <property type="evidence" value="ECO:0007669"/>
    <property type="project" value="UniProtKB-ARBA"/>
</dbReference>
<accession>A0A365P9F9</accession>
<feature type="chain" id="PRO_5016735287" evidence="1">
    <location>
        <begin position="35"/>
        <end position="618"/>
    </location>
</feature>